<feature type="compositionally biased region" description="Pro residues" evidence="7">
    <location>
        <begin position="437"/>
        <end position="463"/>
    </location>
</feature>
<dbReference type="GO" id="GO:0005085">
    <property type="term" value="F:guanyl-nucleotide exchange factor activity"/>
    <property type="evidence" value="ECO:0007669"/>
    <property type="project" value="InterPro"/>
</dbReference>
<dbReference type="Gene3D" id="1.10.238.10">
    <property type="entry name" value="EF-hand"/>
    <property type="match status" value="1"/>
</dbReference>
<feature type="compositionally biased region" description="Basic and acidic residues" evidence="7">
    <location>
        <begin position="230"/>
        <end position="243"/>
    </location>
</feature>
<dbReference type="InterPro" id="IPR002048">
    <property type="entry name" value="EF_hand_dom"/>
</dbReference>
<evidence type="ECO:0000259" key="11">
    <source>
        <dbReference type="PROSITE" id="PS50031"/>
    </source>
</evidence>
<evidence type="ECO:0000256" key="6">
    <source>
        <dbReference type="PROSITE-ProRule" id="PRU00192"/>
    </source>
</evidence>
<feature type="compositionally biased region" description="Basic and acidic residues" evidence="7">
    <location>
        <begin position="328"/>
        <end position="371"/>
    </location>
</feature>
<feature type="compositionally biased region" description="Pro residues" evidence="7">
    <location>
        <begin position="979"/>
        <end position="994"/>
    </location>
</feature>
<name>A0A5M3N2R9_CONPW</name>
<feature type="region of interest" description="Disordered" evidence="7">
    <location>
        <begin position="1276"/>
        <end position="1417"/>
    </location>
</feature>
<dbReference type="RefSeq" id="XP_007765091.1">
    <property type="nucleotide sequence ID" value="XM_007766901.1"/>
</dbReference>
<dbReference type="Proteomes" id="UP000053558">
    <property type="component" value="Unassembled WGS sequence"/>
</dbReference>
<evidence type="ECO:0000256" key="7">
    <source>
        <dbReference type="SAM" id="MobiDB-lite"/>
    </source>
</evidence>
<dbReference type="Pfam" id="PF12763">
    <property type="entry name" value="EH"/>
    <property type="match status" value="1"/>
</dbReference>
<keyword evidence="15" id="KW-1185">Reference proteome</keyword>
<dbReference type="Gene3D" id="2.30.29.30">
    <property type="entry name" value="Pleckstrin-homology domain (PH domain)/Phosphotyrosine-binding domain (PTB)"/>
    <property type="match status" value="1"/>
</dbReference>
<dbReference type="PROSITE" id="PS50003">
    <property type="entry name" value="PH_DOMAIN"/>
    <property type="match status" value="1"/>
</dbReference>
<dbReference type="CDD" id="cd00052">
    <property type="entry name" value="EH"/>
    <property type="match status" value="1"/>
</dbReference>
<dbReference type="PROSITE" id="PS50031">
    <property type="entry name" value="EH"/>
    <property type="match status" value="1"/>
</dbReference>
<feature type="compositionally biased region" description="Acidic residues" evidence="7">
    <location>
        <begin position="1294"/>
        <end position="1317"/>
    </location>
</feature>
<dbReference type="OMA" id="DATVYKY"/>
<evidence type="ECO:0000259" key="9">
    <source>
        <dbReference type="PROSITE" id="PS50003"/>
    </source>
</evidence>
<evidence type="ECO:0000256" key="5">
    <source>
        <dbReference type="ARBA" id="ARBA00022490"/>
    </source>
</evidence>
<dbReference type="GO" id="GO:0003779">
    <property type="term" value="F:actin binding"/>
    <property type="evidence" value="ECO:0007669"/>
    <property type="project" value="InterPro"/>
</dbReference>
<feature type="compositionally biased region" description="Basic and acidic residues" evidence="7">
    <location>
        <begin position="474"/>
        <end position="492"/>
    </location>
</feature>
<dbReference type="InterPro" id="IPR001331">
    <property type="entry name" value="GDS_CDC24_CS"/>
</dbReference>
<dbReference type="GO" id="GO:0035556">
    <property type="term" value="P:intracellular signal transduction"/>
    <property type="evidence" value="ECO:0007669"/>
    <property type="project" value="InterPro"/>
</dbReference>
<evidence type="ECO:0000256" key="1">
    <source>
        <dbReference type="ARBA" id="ARBA00004496"/>
    </source>
</evidence>
<feature type="compositionally biased region" description="Pro residues" evidence="7">
    <location>
        <begin position="692"/>
        <end position="712"/>
    </location>
</feature>
<evidence type="ECO:0000313" key="15">
    <source>
        <dbReference type="Proteomes" id="UP000053558"/>
    </source>
</evidence>
<feature type="compositionally biased region" description="Low complexity" evidence="7">
    <location>
        <begin position="1356"/>
        <end position="1365"/>
    </location>
</feature>
<dbReference type="InterPro" id="IPR000261">
    <property type="entry name" value="EH_dom"/>
</dbReference>
<dbReference type="Gene3D" id="2.30.30.40">
    <property type="entry name" value="SH3 Domains"/>
    <property type="match status" value="2"/>
</dbReference>
<dbReference type="InterPro" id="IPR011993">
    <property type="entry name" value="PH-like_dom_sf"/>
</dbReference>
<feature type="compositionally biased region" description="Pro residues" evidence="7">
    <location>
        <begin position="559"/>
        <end position="594"/>
    </location>
</feature>
<dbReference type="PROSITE" id="PS00741">
    <property type="entry name" value="DH_1"/>
    <property type="match status" value="1"/>
</dbReference>
<feature type="region of interest" description="Disordered" evidence="7">
    <location>
        <begin position="1224"/>
        <end position="1264"/>
    </location>
</feature>
<dbReference type="SMART" id="SM00027">
    <property type="entry name" value="EH"/>
    <property type="match status" value="1"/>
</dbReference>
<dbReference type="GeneID" id="19211903"/>
<gene>
    <name evidence="14" type="ORF">CONPUDRAFT_98840</name>
</gene>
<feature type="domain" description="WH2" evidence="13">
    <location>
        <begin position="932"/>
        <end position="949"/>
    </location>
</feature>
<feature type="region of interest" description="Disordered" evidence="7">
    <location>
        <begin position="1453"/>
        <end position="1560"/>
    </location>
</feature>
<dbReference type="SUPFAM" id="SSF47473">
    <property type="entry name" value="EF-hand"/>
    <property type="match status" value="1"/>
</dbReference>
<feature type="domain" description="PH" evidence="9">
    <location>
        <begin position="1808"/>
        <end position="1901"/>
    </location>
</feature>
<dbReference type="SUPFAM" id="SSF50044">
    <property type="entry name" value="SH3-domain"/>
    <property type="match status" value="2"/>
</dbReference>
<dbReference type="SUPFAM" id="SSF50729">
    <property type="entry name" value="PH domain-like"/>
    <property type="match status" value="1"/>
</dbReference>
<proteinExistence type="predicted"/>
<dbReference type="InterPro" id="IPR035899">
    <property type="entry name" value="DBL_dom_sf"/>
</dbReference>
<dbReference type="InterPro" id="IPR001849">
    <property type="entry name" value="PH_domain"/>
</dbReference>
<dbReference type="Pfam" id="PF00018">
    <property type="entry name" value="SH3_1"/>
    <property type="match status" value="2"/>
</dbReference>
<feature type="compositionally biased region" description="Acidic residues" evidence="7">
    <location>
        <begin position="1048"/>
        <end position="1060"/>
    </location>
</feature>
<feature type="compositionally biased region" description="Pro residues" evidence="7">
    <location>
        <begin position="604"/>
        <end position="629"/>
    </location>
</feature>
<evidence type="ECO:0000256" key="3">
    <source>
        <dbReference type="ARBA" id="ARBA00020728"/>
    </source>
</evidence>
<dbReference type="PROSITE" id="PS51082">
    <property type="entry name" value="WH2"/>
    <property type="match status" value="1"/>
</dbReference>
<feature type="compositionally biased region" description="Basic and acidic residues" evidence="7">
    <location>
        <begin position="511"/>
        <end position="554"/>
    </location>
</feature>
<feature type="domain" description="EF-hand" evidence="12">
    <location>
        <begin position="105"/>
        <end position="140"/>
    </location>
</feature>
<keyword evidence="4 6" id="KW-0728">SH3 domain</keyword>
<comment type="caution">
    <text evidence="14">The sequence shown here is derived from an EMBL/GenBank/DDBJ whole genome shotgun (WGS) entry which is preliminary data.</text>
</comment>
<feature type="compositionally biased region" description="Basic and acidic residues" evidence="7">
    <location>
        <begin position="262"/>
        <end position="282"/>
    </location>
</feature>
<feature type="compositionally biased region" description="Acidic residues" evidence="7">
    <location>
        <begin position="825"/>
        <end position="843"/>
    </location>
</feature>
<feature type="compositionally biased region" description="Basic and acidic residues" evidence="7">
    <location>
        <begin position="379"/>
        <end position="425"/>
    </location>
</feature>
<feature type="compositionally biased region" description="Basic and acidic residues" evidence="7">
    <location>
        <begin position="645"/>
        <end position="684"/>
    </location>
</feature>
<feature type="compositionally biased region" description="Basic and acidic residues" evidence="7">
    <location>
        <begin position="1526"/>
        <end position="1535"/>
    </location>
</feature>
<evidence type="ECO:0000256" key="4">
    <source>
        <dbReference type="ARBA" id="ARBA00022443"/>
    </source>
</evidence>
<feature type="region of interest" description="Disordered" evidence="7">
    <location>
        <begin position="178"/>
        <end position="282"/>
    </location>
</feature>
<feature type="compositionally biased region" description="Pro residues" evidence="7">
    <location>
        <begin position="884"/>
        <end position="917"/>
    </location>
</feature>
<dbReference type="CDD" id="cd00174">
    <property type="entry name" value="SH3"/>
    <property type="match status" value="2"/>
</dbReference>
<dbReference type="SMART" id="SM00233">
    <property type="entry name" value="PH"/>
    <property type="match status" value="1"/>
</dbReference>
<feature type="compositionally biased region" description="Basic and acidic residues" evidence="7">
    <location>
        <begin position="1495"/>
        <end position="1505"/>
    </location>
</feature>
<dbReference type="EMBL" id="JH711574">
    <property type="protein sequence ID" value="EIW85679.1"/>
    <property type="molecule type" value="Genomic_DNA"/>
</dbReference>
<dbReference type="InterPro" id="IPR000219">
    <property type="entry name" value="DH_dom"/>
</dbReference>
<feature type="compositionally biased region" description="Gly residues" evidence="7">
    <location>
        <begin position="872"/>
        <end position="881"/>
    </location>
</feature>
<feature type="compositionally biased region" description="Pro residues" evidence="7">
    <location>
        <begin position="724"/>
        <end position="744"/>
    </location>
</feature>
<dbReference type="SMART" id="SM00325">
    <property type="entry name" value="RhoGEF"/>
    <property type="match status" value="1"/>
</dbReference>
<evidence type="ECO:0000256" key="2">
    <source>
        <dbReference type="ARBA" id="ARBA00015110"/>
    </source>
</evidence>
<dbReference type="InterPro" id="IPR011992">
    <property type="entry name" value="EF-hand-dom_pair"/>
</dbReference>
<dbReference type="InterPro" id="IPR036028">
    <property type="entry name" value="SH3-like_dom_sf"/>
</dbReference>
<dbReference type="KEGG" id="cput:CONPUDRAFT_98840"/>
<protein>
    <recommendedName>
        <fullName evidence="2">Actin cytoskeleton-regulatory complex protein PAN1</fullName>
    </recommendedName>
    <alternativeName>
        <fullName evidence="3">Actin cytoskeleton-regulatory complex protein pan1</fullName>
    </alternativeName>
</protein>
<feature type="region of interest" description="Disordered" evidence="7">
    <location>
        <begin position="961"/>
        <end position="1075"/>
    </location>
</feature>
<dbReference type="PROSITE" id="PS50010">
    <property type="entry name" value="DH_2"/>
    <property type="match status" value="1"/>
</dbReference>
<feature type="domain" description="DH" evidence="10">
    <location>
        <begin position="1590"/>
        <end position="1771"/>
    </location>
</feature>
<dbReference type="SMART" id="SM00326">
    <property type="entry name" value="SH3"/>
    <property type="match status" value="2"/>
</dbReference>
<dbReference type="GO" id="GO:0005509">
    <property type="term" value="F:calcium ion binding"/>
    <property type="evidence" value="ECO:0007669"/>
    <property type="project" value="InterPro"/>
</dbReference>
<feature type="compositionally biased region" description="Pro residues" evidence="7">
    <location>
        <begin position="1226"/>
        <end position="1241"/>
    </location>
</feature>
<evidence type="ECO:0000259" key="12">
    <source>
        <dbReference type="PROSITE" id="PS50222"/>
    </source>
</evidence>
<dbReference type="CDD" id="cd00160">
    <property type="entry name" value="RhoGEF"/>
    <property type="match status" value="1"/>
</dbReference>
<feature type="compositionally biased region" description="Polar residues" evidence="7">
    <location>
        <begin position="1546"/>
        <end position="1556"/>
    </location>
</feature>
<dbReference type="GO" id="GO:0005737">
    <property type="term" value="C:cytoplasm"/>
    <property type="evidence" value="ECO:0007669"/>
    <property type="project" value="UniProtKB-SubCell"/>
</dbReference>
<dbReference type="PANTHER" id="PTHR46006:SF6">
    <property type="entry name" value="INTERSECTIN-2 ISOFORM X1"/>
    <property type="match status" value="1"/>
</dbReference>
<comment type="subcellular location">
    <subcellularLocation>
        <location evidence="1">Cytoplasm</location>
    </subcellularLocation>
</comment>
<dbReference type="Gene3D" id="1.20.900.10">
    <property type="entry name" value="Dbl homology (DH) domain"/>
    <property type="match status" value="1"/>
</dbReference>
<dbReference type="PROSITE" id="PS50222">
    <property type="entry name" value="EF_HAND_2"/>
    <property type="match status" value="1"/>
</dbReference>
<evidence type="ECO:0000259" key="10">
    <source>
        <dbReference type="PROSITE" id="PS50010"/>
    </source>
</evidence>
<dbReference type="InterPro" id="IPR001452">
    <property type="entry name" value="SH3_domain"/>
</dbReference>
<organism evidence="14 15">
    <name type="scientific">Coniophora puteana (strain RWD-64-598)</name>
    <name type="common">Brown rot fungus</name>
    <dbReference type="NCBI Taxonomy" id="741705"/>
    <lineage>
        <taxon>Eukaryota</taxon>
        <taxon>Fungi</taxon>
        <taxon>Dikarya</taxon>
        <taxon>Basidiomycota</taxon>
        <taxon>Agaricomycotina</taxon>
        <taxon>Agaricomycetes</taxon>
        <taxon>Agaricomycetidae</taxon>
        <taxon>Boletales</taxon>
        <taxon>Coniophorineae</taxon>
        <taxon>Coniophoraceae</taxon>
        <taxon>Coniophora</taxon>
    </lineage>
</organism>
<accession>A0A5M3N2R9</accession>
<dbReference type="OrthoDB" id="1716625at2759"/>
<feature type="domain" description="EH" evidence="11">
    <location>
        <begin position="72"/>
        <end position="161"/>
    </location>
</feature>
<dbReference type="SUPFAM" id="SSF48065">
    <property type="entry name" value="DBL homology domain (DH-domain)"/>
    <property type="match status" value="1"/>
</dbReference>
<dbReference type="PROSITE" id="PS50002">
    <property type="entry name" value="SH3"/>
    <property type="match status" value="1"/>
</dbReference>
<evidence type="ECO:0000313" key="14">
    <source>
        <dbReference type="EMBL" id="EIW85679.1"/>
    </source>
</evidence>
<dbReference type="GO" id="GO:0035025">
    <property type="term" value="P:positive regulation of Rho protein signal transduction"/>
    <property type="evidence" value="ECO:0007669"/>
    <property type="project" value="TreeGrafter"/>
</dbReference>
<evidence type="ECO:0000259" key="8">
    <source>
        <dbReference type="PROSITE" id="PS50002"/>
    </source>
</evidence>
<evidence type="ECO:0000259" key="13">
    <source>
        <dbReference type="PROSITE" id="PS51082"/>
    </source>
</evidence>
<sequence length="1921" mass="207164">MTGFVDPRLQMMSSSFMPVNTSAPYTAGGAPQLPSVPQQLGGMSLQQSFEQHNQQRGVGNAPKVPWTLSKAEKKNYDQIFRAWDAQGTGFINGQTALEVFGQSGLDRNDLAKVWSLADGDNRGKLNLAEFHVAMGLIYRRLNGNEMPNELPPELIPPSSRDLDTSVNFLKDILKNDTRARSPSGVDSPVSRLKERSFNSPAAGAGGRQDATVYKHSDSEPPGGFYQPRSRHLDRDAVRSRNDDNPSGDLSDLKRQLASTQRMLDDSKEAEASRTAEDDGLEREMDDMRYRIKRLQEDLEYVSRGPRSTAKDEERRKLERELLALMHERLPELERRIEDRQARKEREKREWTRERDRRNDRFGRYDEREGREGAYSPARGYRDEERERPYSRGGSRYDDREREYDRDRPYRERDAPREDRDMERVRGLANNANTASRTPPPPPPPAVPSAISQPPPPPPAPAKSPAPTSNMKNMSAEERQAFIRAEAKRRLDARMQALGVAAPSSTGLDASVEDRLAQEKKEAEEKAREAERQAEERERARQERLMGERAVKEGKASPAPLSPAVPAAPAPPTPQTPTPRAAPPAPKARPPPPPARGRGGMPRTPTRPPALPVATPPAPTPPVPPAPVAQPQPRAQEEESSDSEDEVIKAREAALKKKREERAARLRRLEEEEEEARRAEEEFAARRAAARSPAPPVAPVVASPPPPPVPPIPAVSSVQSTPATEAPPAPAPPPPPPPPAPPAPAPATDKGTNNPFSKMLAGGGASAAAAAATITSPPAVPNGAPNPFFRPQTAPIPSSSPAAATATTPTPPAPKGSYNTAPSAKDDDDWDDVVEKDDGDSSDEELSRDVRSKIAGQLFGGLMPSRPQSAGPVPGGGGGGSGPASPGPMSAPPGMAPAPPAPPAPAPPAPPAAPPAPRPAVALGGGGGGGDGDRGALLSAIQAGKGLRKVVTNDRSKASLAGSVVGDAAPPEHINAAPRAPSPPVAAPPPPPPAPGMGYGYAGGEEDGAHGGAGGMGGGGHSKRESVDWYNGLAADHGQPPVPHVPDTVAEEEESSDDDDYEHVGPESVEGEAGHGGVPQIQVHEAEHVGGQGDELMADIDMAKEYRVRSLFAYEGQRAEDLSFGENIVMKAHPSKSGGDWWYGTLVKEGKSGFFPQTYVQTVETVKATALYSYAGGNADELPFAEGDTLTIVDKSETDWWKAEQDGVVFIVPAAYLELVEVGVSSVPPPPPPPPPSAPVPKPVSESAPEPGPAPTQSGRPELPRIVTPRGVINAHEGEDHVDSDEELQTAQDHSDDDDYYSMSESDSDEDSIEDTVEDREARELERQRVLEAAGFVVSKDVDMAAVRKRRPPPAAPQRSSESAAAGVNSVVGKDLPPISPRSDAGGDADYAEAPLSSPSSPPSPPPSSSSYTATTHVDDAFDRYENFRKTHVASSNNRMSVASVDSNFTAALSSASGGGAQGVQSSGTPPPRSPATSLVPTMSTSSAGGGSGVGHYREGSRDGAGESRTSQFLSFLSRHGRSATPGEERERERRTISGPISGPIPMSNQVSGQSLASEELTREESPAFGSSWASLVDKTALEEIPKHERRRQEAIFEFISTEADYVRDLQLMVELFYSRLMDPLGEKGTAVVFANIEDILLTNTTFVSSLEQRQKECRLYIDRIGDIFKAHMPNMGVYLSYCVNQTNGSRLLQSMRDSNPELAAQLQRIREEPSARNLDLSSYLLVPMQRMTRYPLLIRQVLQYTQLEEDKADISAALHTAERILSHINETIREQEGEERLREISRNLWIGQGRLDLTAPTRYMGPRRLLKEGILSKSKSGRKLRAFLCSDILVLTDDAGKQLYRIPIPLGEIQIKDAGRRDDMAFRVLLPYPRGGDTIALRASSVRDCQLWMDTIVRASKKCREAEKRASRKIGPSATYA</sequence>
<dbReference type="Pfam" id="PF02205">
    <property type="entry name" value="WH2"/>
    <property type="match status" value="1"/>
</dbReference>
<dbReference type="InterPro" id="IPR003124">
    <property type="entry name" value="WH2_dom"/>
</dbReference>
<dbReference type="PANTHER" id="PTHR46006">
    <property type="entry name" value="RHO GUANINE NUCLEOTIDE EXCHANGE FACTOR AT 64C, ISOFORM A"/>
    <property type="match status" value="1"/>
</dbReference>
<feature type="compositionally biased region" description="Low complexity" evidence="7">
    <location>
        <begin position="792"/>
        <end position="807"/>
    </location>
</feature>
<reference evidence="15" key="1">
    <citation type="journal article" date="2012" name="Science">
        <title>The Paleozoic origin of enzymatic lignin decomposition reconstructed from 31 fungal genomes.</title>
        <authorList>
            <person name="Floudas D."/>
            <person name="Binder M."/>
            <person name="Riley R."/>
            <person name="Barry K."/>
            <person name="Blanchette R.A."/>
            <person name="Henrissat B."/>
            <person name="Martinez A.T."/>
            <person name="Otillar R."/>
            <person name="Spatafora J.W."/>
            <person name="Yadav J.S."/>
            <person name="Aerts A."/>
            <person name="Benoit I."/>
            <person name="Boyd A."/>
            <person name="Carlson A."/>
            <person name="Copeland A."/>
            <person name="Coutinho P.M."/>
            <person name="de Vries R.P."/>
            <person name="Ferreira P."/>
            <person name="Findley K."/>
            <person name="Foster B."/>
            <person name="Gaskell J."/>
            <person name="Glotzer D."/>
            <person name="Gorecki P."/>
            <person name="Heitman J."/>
            <person name="Hesse C."/>
            <person name="Hori C."/>
            <person name="Igarashi K."/>
            <person name="Jurgens J.A."/>
            <person name="Kallen N."/>
            <person name="Kersten P."/>
            <person name="Kohler A."/>
            <person name="Kuees U."/>
            <person name="Kumar T.K.A."/>
            <person name="Kuo A."/>
            <person name="LaButti K."/>
            <person name="Larrondo L.F."/>
            <person name="Lindquist E."/>
            <person name="Ling A."/>
            <person name="Lombard V."/>
            <person name="Lucas S."/>
            <person name="Lundell T."/>
            <person name="Martin R."/>
            <person name="McLaughlin D.J."/>
            <person name="Morgenstern I."/>
            <person name="Morin E."/>
            <person name="Murat C."/>
            <person name="Nagy L.G."/>
            <person name="Nolan M."/>
            <person name="Ohm R.A."/>
            <person name="Patyshakuliyeva A."/>
            <person name="Rokas A."/>
            <person name="Ruiz-Duenas F.J."/>
            <person name="Sabat G."/>
            <person name="Salamov A."/>
            <person name="Samejima M."/>
            <person name="Schmutz J."/>
            <person name="Slot J.C."/>
            <person name="St John F."/>
            <person name="Stenlid J."/>
            <person name="Sun H."/>
            <person name="Sun S."/>
            <person name="Syed K."/>
            <person name="Tsang A."/>
            <person name="Wiebenga A."/>
            <person name="Young D."/>
            <person name="Pisabarro A."/>
            <person name="Eastwood D.C."/>
            <person name="Martin F."/>
            <person name="Cullen D."/>
            <person name="Grigoriev I.V."/>
            <person name="Hibbett D.S."/>
        </authorList>
    </citation>
    <scope>NUCLEOTIDE SEQUENCE [LARGE SCALE GENOMIC DNA]</scope>
    <source>
        <strain evidence="15">RWD-64-598 SS2</strain>
    </source>
</reference>
<feature type="domain" description="SH3" evidence="8">
    <location>
        <begin position="1162"/>
        <end position="1221"/>
    </location>
</feature>
<dbReference type="PRINTS" id="PR00499">
    <property type="entry name" value="P67PHOX"/>
</dbReference>
<feature type="region of interest" description="Disordered" evidence="7">
    <location>
        <begin position="328"/>
        <end position="935"/>
    </location>
</feature>
<feature type="compositionally biased region" description="Basic and acidic residues" evidence="7">
    <location>
        <begin position="1318"/>
        <end position="1329"/>
    </location>
</feature>
<keyword evidence="5" id="KW-0963">Cytoplasm</keyword>
<dbReference type="InterPro" id="IPR051480">
    <property type="entry name" value="Endocytic_GEF_Adapter"/>
</dbReference>
<dbReference type="Pfam" id="PF00621">
    <property type="entry name" value="RhoGEF"/>
    <property type="match status" value="1"/>
</dbReference>
<feature type="compositionally biased region" description="Gly residues" evidence="7">
    <location>
        <begin position="1009"/>
        <end position="1019"/>
    </location>
</feature>